<dbReference type="InterPro" id="IPR050834">
    <property type="entry name" value="Glycosyltransf_2"/>
</dbReference>
<feature type="domain" description="Glycosyltransferase 2-like" evidence="1">
    <location>
        <begin position="577"/>
        <end position="744"/>
    </location>
</feature>
<dbReference type="EC" id="2.4.-.-" evidence="2"/>
<dbReference type="InterPro" id="IPR029044">
    <property type="entry name" value="Nucleotide-diphossugar_trans"/>
</dbReference>
<evidence type="ECO:0000313" key="3">
    <source>
        <dbReference type="Proteomes" id="UP001161137"/>
    </source>
</evidence>
<reference evidence="2" key="1">
    <citation type="submission" date="2022-09" db="EMBL/GenBank/DDBJ databases">
        <title>Intensive care unit water sources are persistently colonized with multi-drug resistant bacteria and are the site of extensive horizontal gene transfer of antibiotic resistance genes.</title>
        <authorList>
            <person name="Diorio-Toth L."/>
        </authorList>
    </citation>
    <scope>NUCLEOTIDE SEQUENCE</scope>
    <source>
        <strain evidence="2">GD03863</strain>
    </source>
</reference>
<dbReference type="InterPro" id="IPR001173">
    <property type="entry name" value="Glyco_trans_2-like"/>
</dbReference>
<dbReference type="Proteomes" id="UP001161137">
    <property type="component" value="Unassembled WGS sequence"/>
</dbReference>
<dbReference type="Gene3D" id="3.90.550.10">
    <property type="entry name" value="Spore Coat Polysaccharide Biosynthesis Protein SpsA, Chain A"/>
    <property type="match status" value="2"/>
</dbReference>
<gene>
    <name evidence="2" type="ORF">N5D41_06485</name>
</gene>
<dbReference type="PANTHER" id="PTHR43685">
    <property type="entry name" value="GLYCOSYLTRANSFERASE"/>
    <property type="match status" value="1"/>
</dbReference>
<dbReference type="PANTHER" id="PTHR43685:SF2">
    <property type="entry name" value="GLYCOSYLTRANSFERASE 2-LIKE DOMAIN-CONTAINING PROTEIN"/>
    <property type="match status" value="1"/>
</dbReference>
<name>A0AA42IJT5_9GAMM</name>
<evidence type="ECO:0000313" key="2">
    <source>
        <dbReference type="EMBL" id="MDH0701138.1"/>
    </source>
</evidence>
<sequence>MANEFNDDAPLVSVVMPAYKSQYLHAALESIRSQTYRPLELIICDDARSDEVEQVVEAFRDQADFPISYQHNSKRLWEMRSTARGVSLAQGRYVKILHDDDVLHPDCVASLVEVMEADSRVALASSRRRRIDEEGNPLPDILATVYPFSGDVLIEGEDLISFLAKHTINFIGEPSTVLCRRDDLLDFTEGLSVLNGTRITWVADLALYVKLLKRGNLAMLSRPLTDFRVSREQFSQAGRDQAGIGEKGHANFRQAIQDLGWHREGQNTVRVAPITQLKARVFKPLNLLESIYRAAGYGSVSLSTWLQARRPSEVQQRLIDQRLASYAGGPQVAVILVDEQGDDAALERSLASLASTSLYQKVTAVALRPADSPAATSGCHRVELLSTGVAETLNGALDQVVADWFVVAKVGVEFTPSGLLICALDLLEAPDECLAIYADEAIRLDDDGYGLALRPDLNLDMLLSFPAGLSRHWLFRRQALLARNGFVGQAFELEYQLRLIHELGFGCIGHVAEPLLISSAQRLEDEPAERQVIEQHLQARGYHQAQVSTRLAGRYDLNYAHTQQASVSILVEIMGSLAAVQRCVDSVLEHTTQTPYELLLLQAVDDPEVLGWLSAVEQMDTEQIRVIRAQPGLSRSAWRNQAAMQARGDFLLWLDDSAGVLSDDWLPQLFNHALRPEVGAVSGKLLAADGKVQHGGLVLGLCGPVGRVFEGLSHDDAGYMQRLQIDQNHSALAGECLMLRRELFVEAGGFDESAELTRWAEVDLCLRLQQAGYLNVWTPRVALLVDMPAQPVQPSAADADALYARWLPRLARDPAYNPGFSLVQPGGFKLADPALAWRPLSSWKPLPTVLAHPADQFGCGHYRVMQPFTALQQEGLVDGALSMGLMHVTDLERYEPDAIVLQRQIGDQRIEAMRRMHTFSRAFKVYELDDYLPNLPIKNAHRENMPKDILRSLRRGLSYVDRFVVSTEPLADALSGLHADIRVVQNRLPVSWWQGLQGSRRISTKPRVGWAGGSSHTGDLEMIADVVKELANEVEWVFFGMCPDKLRPYVHEFHAGVAITHYPALLASLNLDIALAPVEQNLFNECKSNLRLLEYGACGFPVICSDIRCYQGDGLPVTRVKNRFRDWVDAIRMHLSDLDATARQGDELQALVRRDWMLEGDNLESWCRAWLPD</sequence>
<organism evidence="2 3">
    <name type="scientific">Ectopseudomonas toyotomiensis</name>
    <dbReference type="NCBI Taxonomy" id="554344"/>
    <lineage>
        <taxon>Bacteria</taxon>
        <taxon>Pseudomonadati</taxon>
        <taxon>Pseudomonadota</taxon>
        <taxon>Gammaproteobacteria</taxon>
        <taxon>Pseudomonadales</taxon>
        <taxon>Pseudomonadaceae</taxon>
        <taxon>Ectopseudomonas</taxon>
    </lineage>
</organism>
<dbReference type="EMBL" id="JAOCDH010000005">
    <property type="protein sequence ID" value="MDH0701138.1"/>
    <property type="molecule type" value="Genomic_DNA"/>
</dbReference>
<keyword evidence="2" id="KW-0808">Transferase</keyword>
<dbReference type="SUPFAM" id="SSF53756">
    <property type="entry name" value="UDP-Glycosyltransferase/glycogen phosphorylase"/>
    <property type="match status" value="1"/>
</dbReference>
<evidence type="ECO:0000259" key="1">
    <source>
        <dbReference type="Pfam" id="PF00535"/>
    </source>
</evidence>
<protein>
    <submittedName>
        <fullName evidence="2">Glycosyltransferase</fullName>
        <ecNumber evidence="2">2.4.-.-</ecNumber>
    </submittedName>
</protein>
<dbReference type="GO" id="GO:0016757">
    <property type="term" value="F:glycosyltransferase activity"/>
    <property type="evidence" value="ECO:0007669"/>
    <property type="project" value="UniProtKB-KW"/>
</dbReference>
<dbReference type="AlphaFoldDB" id="A0AA42IJT5"/>
<accession>A0AA42IJT5</accession>
<dbReference type="Pfam" id="PF00535">
    <property type="entry name" value="Glycos_transf_2"/>
    <property type="match status" value="2"/>
</dbReference>
<comment type="caution">
    <text evidence="2">The sequence shown here is derived from an EMBL/GenBank/DDBJ whole genome shotgun (WGS) entry which is preliminary data.</text>
</comment>
<feature type="domain" description="Glycosyltransferase 2-like" evidence="1">
    <location>
        <begin position="13"/>
        <end position="139"/>
    </location>
</feature>
<dbReference type="RefSeq" id="WP_230875406.1">
    <property type="nucleotide sequence ID" value="NZ_JACFYY010000011.1"/>
</dbReference>
<proteinExistence type="predicted"/>
<dbReference type="Gene3D" id="3.40.50.2000">
    <property type="entry name" value="Glycogen Phosphorylase B"/>
    <property type="match status" value="1"/>
</dbReference>
<keyword evidence="2" id="KW-0328">Glycosyltransferase</keyword>
<dbReference type="SUPFAM" id="SSF53448">
    <property type="entry name" value="Nucleotide-diphospho-sugar transferases"/>
    <property type="match status" value="2"/>
</dbReference>